<dbReference type="Proteomes" id="UP001595912">
    <property type="component" value="Unassembled WGS sequence"/>
</dbReference>
<dbReference type="EMBL" id="JBHSIU010000065">
    <property type="protein sequence ID" value="MFC5004421.1"/>
    <property type="molecule type" value="Genomic_DNA"/>
</dbReference>
<evidence type="ECO:0000313" key="2">
    <source>
        <dbReference type="Proteomes" id="UP001595912"/>
    </source>
</evidence>
<gene>
    <name evidence="1" type="ORF">ACFPIJ_42170</name>
</gene>
<comment type="caution">
    <text evidence="1">The sequence shown here is derived from an EMBL/GenBank/DDBJ whole genome shotgun (WGS) entry which is preliminary data.</text>
</comment>
<accession>A0ABV9W6W4</accession>
<reference evidence="2" key="1">
    <citation type="journal article" date="2019" name="Int. J. Syst. Evol. Microbiol.">
        <title>The Global Catalogue of Microorganisms (GCM) 10K type strain sequencing project: providing services to taxonomists for standard genome sequencing and annotation.</title>
        <authorList>
            <consortium name="The Broad Institute Genomics Platform"/>
            <consortium name="The Broad Institute Genome Sequencing Center for Infectious Disease"/>
            <person name="Wu L."/>
            <person name="Ma J."/>
        </authorList>
    </citation>
    <scope>NUCLEOTIDE SEQUENCE [LARGE SCALE GENOMIC DNA]</scope>
    <source>
        <strain evidence="2">CGMCC 4.7152</strain>
    </source>
</reference>
<organism evidence="1 2">
    <name type="scientific">Dactylosporangium cerinum</name>
    <dbReference type="NCBI Taxonomy" id="1434730"/>
    <lineage>
        <taxon>Bacteria</taxon>
        <taxon>Bacillati</taxon>
        <taxon>Actinomycetota</taxon>
        <taxon>Actinomycetes</taxon>
        <taxon>Micromonosporales</taxon>
        <taxon>Micromonosporaceae</taxon>
        <taxon>Dactylosporangium</taxon>
    </lineage>
</organism>
<keyword evidence="2" id="KW-1185">Reference proteome</keyword>
<sequence length="226" mass="24684">MTNHHTSGAHVEVRGGHPPGLRAAVTASLARVEARLDRHGWDQPPALIGIFHHPRPYPTRTVTSITTLTSTVDTAADLVVEVDAGLVAPATWHRPHPTNPAVNLHPVDVLLGLPAELTGPAMRDWLRDWLHHDGRRLVGFGFCFEAWQGMIRPGYRHGDLAAAPATQRTEVRAVAALDTAGHAWQLIRRRDATRPAITTSDSTGQHIAASRVLTALRRLNQLGHSR</sequence>
<evidence type="ECO:0000313" key="1">
    <source>
        <dbReference type="EMBL" id="MFC5004421.1"/>
    </source>
</evidence>
<name>A0ABV9W6W4_9ACTN</name>
<protein>
    <submittedName>
        <fullName evidence="1">Uncharacterized protein</fullName>
    </submittedName>
</protein>
<proteinExistence type="predicted"/>
<dbReference type="RefSeq" id="WP_380124303.1">
    <property type="nucleotide sequence ID" value="NZ_JBHSIU010000065.1"/>
</dbReference>